<organism evidence="5 6">
    <name type="scientific">Thraustotheca clavata</name>
    <dbReference type="NCBI Taxonomy" id="74557"/>
    <lineage>
        <taxon>Eukaryota</taxon>
        <taxon>Sar</taxon>
        <taxon>Stramenopiles</taxon>
        <taxon>Oomycota</taxon>
        <taxon>Saprolegniomycetes</taxon>
        <taxon>Saprolegniales</taxon>
        <taxon>Achlyaceae</taxon>
        <taxon>Thraustotheca</taxon>
    </lineage>
</organism>
<evidence type="ECO:0000313" key="5">
    <source>
        <dbReference type="EMBL" id="OQR97402.1"/>
    </source>
</evidence>
<dbReference type="SUPFAM" id="SSF52058">
    <property type="entry name" value="L domain-like"/>
    <property type="match status" value="1"/>
</dbReference>
<keyword evidence="6" id="KW-1185">Reference proteome</keyword>
<sequence length="704" mass="77259">MSCPPSALNSTILLAGSKCPVKCQNSPTGACVLYPSGTTCSNTVPKSGNCTTGDEFVFQGNTECNLTYACPDVRLVDKGKENDKIWYFFVSDAVVAGFQSSFVGAPITELGLLDGGKSFTTVESFQLTGNANVQNKGVMRKIKYPTTFFNTYPQLTRLFLLNMDLSAELPASATSKMTSNLTYLTLLNANLESVPQDIKSMTGLIGLDLSFNKLTEFSGLSAPSVSQLNLYGNNLVSYTNSSANLQTLNLSRNSLTSFPYSIFNSSPNLNILALSNNGLMNVVLDDVQTTFLAKIQLDADFNISTCPPGTGYDPNLLPKTTAKFCFKGVKVQSSSSLSTLAIVLIAIGGVIVVALVGLFFYWRRRKSDEIRTSKPYHDSWDSKTNPDTVQPIITTGPTVDGGLLSDPELLAVRIDYQEVQEIQLISRGGFGEVWSGIYLGRPVAIKRLLPEKRTWEDAMNFAMEIKMMTRLNHRNIVEFIGAAWTNALSIQAISEYMNCGDLKSLLDRSSKNHSGTAVLTWANIKLHLAIDVADALVYLHSLNPKFIHRDLKSRNILIDADNGAKLSDFGISRNRSLEETMTAGVGTCRWMAPEVIQGAHYDEAVDIYSFGCVLSEMDTCNVPYFDATHTNGSKLQDHAIMSGVVQGTLKPSFTKDCPREIVEIAMACLETDPKKRPTSTQLAYLLRKYRKELERLSDTNSMTK</sequence>
<dbReference type="STRING" id="74557.A0A1V9ZHD0"/>
<feature type="transmembrane region" description="Helical" evidence="3">
    <location>
        <begin position="340"/>
        <end position="362"/>
    </location>
</feature>
<keyword evidence="1" id="KW-0433">Leucine-rich repeat</keyword>
<dbReference type="InterPro" id="IPR000719">
    <property type="entry name" value="Prot_kinase_dom"/>
</dbReference>
<dbReference type="CDD" id="cd12087">
    <property type="entry name" value="TM_EGFR-like"/>
    <property type="match status" value="1"/>
</dbReference>
<keyword evidence="5" id="KW-0418">Kinase</keyword>
<dbReference type="Proteomes" id="UP000243217">
    <property type="component" value="Unassembled WGS sequence"/>
</dbReference>
<dbReference type="AlphaFoldDB" id="A0A1V9ZHD0"/>
<name>A0A1V9ZHD0_9STRA</name>
<dbReference type="PROSITE" id="PS51450">
    <property type="entry name" value="LRR"/>
    <property type="match status" value="1"/>
</dbReference>
<dbReference type="InterPro" id="IPR051681">
    <property type="entry name" value="Ser/Thr_Kinases-Pseudokinases"/>
</dbReference>
<comment type="caution">
    <text evidence="5">The sequence shown here is derived from an EMBL/GenBank/DDBJ whole genome shotgun (WGS) entry which is preliminary data.</text>
</comment>
<dbReference type="EMBL" id="JNBS01001915">
    <property type="protein sequence ID" value="OQR97402.1"/>
    <property type="molecule type" value="Genomic_DNA"/>
</dbReference>
<dbReference type="GO" id="GO:0005524">
    <property type="term" value="F:ATP binding"/>
    <property type="evidence" value="ECO:0007669"/>
    <property type="project" value="InterPro"/>
</dbReference>
<evidence type="ECO:0000313" key="6">
    <source>
        <dbReference type="Proteomes" id="UP000243217"/>
    </source>
</evidence>
<evidence type="ECO:0000256" key="2">
    <source>
        <dbReference type="ARBA" id="ARBA00022737"/>
    </source>
</evidence>
<gene>
    <name evidence="5" type="ORF">THRCLA_06993</name>
</gene>
<dbReference type="CDD" id="cd13999">
    <property type="entry name" value="STKc_MAP3K-like"/>
    <property type="match status" value="1"/>
</dbReference>
<dbReference type="InterPro" id="IPR001611">
    <property type="entry name" value="Leu-rich_rpt"/>
</dbReference>
<evidence type="ECO:0000259" key="4">
    <source>
        <dbReference type="PROSITE" id="PS50011"/>
    </source>
</evidence>
<dbReference type="PROSITE" id="PS50011">
    <property type="entry name" value="PROTEIN_KINASE_DOM"/>
    <property type="match status" value="1"/>
</dbReference>
<accession>A0A1V9ZHD0</accession>
<dbReference type="GO" id="GO:0004674">
    <property type="term" value="F:protein serine/threonine kinase activity"/>
    <property type="evidence" value="ECO:0007669"/>
    <property type="project" value="TreeGrafter"/>
</dbReference>
<reference evidence="5 6" key="1">
    <citation type="journal article" date="2014" name="Genome Biol. Evol.">
        <title>The secreted proteins of Achlya hypogyna and Thraustotheca clavata identify the ancestral oomycete secretome and reveal gene acquisitions by horizontal gene transfer.</title>
        <authorList>
            <person name="Misner I."/>
            <person name="Blouin N."/>
            <person name="Leonard G."/>
            <person name="Richards T.A."/>
            <person name="Lane C.E."/>
        </authorList>
    </citation>
    <scope>NUCLEOTIDE SEQUENCE [LARGE SCALE GENOMIC DNA]</scope>
    <source>
        <strain evidence="5 6">ATCC 34112</strain>
    </source>
</reference>
<evidence type="ECO:0000256" key="3">
    <source>
        <dbReference type="SAM" id="Phobius"/>
    </source>
</evidence>
<keyword evidence="5" id="KW-0808">Transferase</keyword>
<dbReference type="Gene3D" id="1.10.510.10">
    <property type="entry name" value="Transferase(Phosphotransferase) domain 1"/>
    <property type="match status" value="1"/>
</dbReference>
<keyword evidence="3" id="KW-1133">Transmembrane helix</keyword>
<dbReference type="InterPro" id="IPR011009">
    <property type="entry name" value="Kinase-like_dom_sf"/>
</dbReference>
<dbReference type="SMART" id="SM00220">
    <property type="entry name" value="S_TKc"/>
    <property type="match status" value="1"/>
</dbReference>
<dbReference type="OrthoDB" id="4062651at2759"/>
<keyword evidence="3" id="KW-0812">Transmembrane</keyword>
<dbReference type="InterPro" id="IPR032675">
    <property type="entry name" value="LRR_dom_sf"/>
</dbReference>
<dbReference type="Gene3D" id="3.30.200.20">
    <property type="entry name" value="Phosphorylase Kinase, domain 1"/>
    <property type="match status" value="1"/>
</dbReference>
<evidence type="ECO:0000256" key="1">
    <source>
        <dbReference type="ARBA" id="ARBA00022614"/>
    </source>
</evidence>
<dbReference type="Gene3D" id="3.80.10.10">
    <property type="entry name" value="Ribonuclease Inhibitor"/>
    <property type="match status" value="1"/>
</dbReference>
<keyword evidence="3" id="KW-0472">Membrane</keyword>
<dbReference type="Pfam" id="PF00069">
    <property type="entry name" value="Pkinase"/>
    <property type="match status" value="1"/>
</dbReference>
<proteinExistence type="predicted"/>
<dbReference type="SUPFAM" id="SSF56112">
    <property type="entry name" value="Protein kinase-like (PK-like)"/>
    <property type="match status" value="1"/>
</dbReference>
<feature type="domain" description="Protein kinase" evidence="4">
    <location>
        <begin position="419"/>
        <end position="690"/>
    </location>
</feature>
<protein>
    <submittedName>
        <fullName evidence="5">Kinase</fullName>
    </submittedName>
</protein>
<dbReference type="PANTHER" id="PTHR44329:SF214">
    <property type="entry name" value="PROTEIN KINASE DOMAIN-CONTAINING PROTEIN"/>
    <property type="match status" value="1"/>
</dbReference>
<dbReference type="PANTHER" id="PTHR44329">
    <property type="entry name" value="SERINE/THREONINE-PROTEIN KINASE TNNI3K-RELATED"/>
    <property type="match status" value="1"/>
</dbReference>
<dbReference type="PROSITE" id="PS00108">
    <property type="entry name" value="PROTEIN_KINASE_ST"/>
    <property type="match status" value="1"/>
</dbReference>
<keyword evidence="2" id="KW-0677">Repeat</keyword>
<dbReference type="InterPro" id="IPR008271">
    <property type="entry name" value="Ser/Thr_kinase_AS"/>
</dbReference>